<reference evidence="1" key="1">
    <citation type="submission" date="2018-07" db="EMBL/GenBank/DDBJ databases">
        <authorList>
            <consortium name="GenomeTrakr network: Whole genome sequencing for foodborne pathogen traceback"/>
        </authorList>
    </citation>
    <scope>NUCLEOTIDE SEQUENCE</scope>
    <source>
        <strain evidence="1">FDA00010922</strain>
    </source>
</reference>
<organism evidence="1">
    <name type="scientific">Salmonella enterica</name>
    <name type="common">Salmonella choleraesuis</name>
    <dbReference type="NCBI Taxonomy" id="28901"/>
    <lineage>
        <taxon>Bacteria</taxon>
        <taxon>Pseudomonadati</taxon>
        <taxon>Pseudomonadota</taxon>
        <taxon>Gammaproteobacteria</taxon>
        <taxon>Enterobacterales</taxon>
        <taxon>Enterobacteriaceae</taxon>
        <taxon>Salmonella</taxon>
    </lineage>
</organism>
<dbReference type="Pfam" id="PF19614">
    <property type="entry name" value="DUF6119"/>
    <property type="match status" value="1"/>
</dbReference>
<name>A0A5U5N298_SALER</name>
<protein>
    <recommendedName>
        <fullName evidence="2">TIGR04141 family sporadically distributed protein</fullName>
    </recommendedName>
</protein>
<proteinExistence type="predicted"/>
<comment type="caution">
    <text evidence="1">The sequence shown here is derived from an EMBL/GenBank/DDBJ whole genome shotgun (WGS) entry which is preliminary data.</text>
</comment>
<evidence type="ECO:0008006" key="2">
    <source>
        <dbReference type="Google" id="ProtNLM"/>
    </source>
</evidence>
<sequence>MITLNIFLAEKKYSKNDFTFFLSKACKEYPITGIKGMTGACFIKEKKENAPKWKDFIEGIVGQKVDDLITKSSSAALLVKSKGRIFAITFGYGRCLIEQSYFVSDFGIKSALNMLRHDSLRSVDTFTIDDSPVQRKSQASSNIEISMFGLDITKDILRSVTGLPLKDVPFNYVCGGDNNLSVKIEMAPDDIPVYANECLKRYTDTCYLEQFSWVDNLKRVKVSQRIESLDNELIADIKKKNIKRINIVIPEVFDEAEIDSFTFTRSKSSPSHYIDKDIYFNGLDIASVDIEKIKRDKLFTYDSQGSEVKSFSIYKCLNYEKTINKKNYILFLGHWFEVDKEFVDDIETDLKAIPIHKDSFPKVIKSKDPKTNKDKFETEGDYNERISKSKGYLLLDKKLVKSRKTTTAIELCDLADLNNKILIHAKQRNGGSSGLSHLFSQANVAAELMLSDQEFRKSARDVLEKNFGAKAMDLIPIDNIKSSEYEIVLLMLGANSKTVLKDLPFFSKVNLINTFSSLRQRGYKVSVAGTL</sequence>
<gene>
    <name evidence="1" type="ORF">BP425_13910</name>
</gene>
<dbReference type="EMBL" id="AAGPIV010000008">
    <property type="protein sequence ID" value="EBQ5464687.1"/>
    <property type="molecule type" value="Genomic_DNA"/>
</dbReference>
<dbReference type="NCBIfam" id="TIGR04141">
    <property type="entry name" value="TIGR04141 family sporadically distributed protein"/>
    <property type="match status" value="1"/>
</dbReference>
<accession>A0A5U5N298</accession>
<evidence type="ECO:0000313" key="1">
    <source>
        <dbReference type="EMBL" id="EBQ5464687.1"/>
    </source>
</evidence>
<dbReference type="AlphaFoldDB" id="A0A5U5N298"/>
<dbReference type="InterPro" id="IPR026487">
    <property type="entry name" value="CHP04141"/>
</dbReference>